<comment type="caution">
    <text evidence="1">The sequence shown here is derived from an EMBL/GenBank/DDBJ whole genome shotgun (WGS) entry which is preliminary data.</text>
</comment>
<gene>
    <name evidence="1" type="ORF">B0H15DRAFT_799782</name>
</gene>
<name>A0AAD6XSG3_9AGAR</name>
<keyword evidence="2" id="KW-1185">Reference proteome</keyword>
<dbReference type="Proteomes" id="UP001222325">
    <property type="component" value="Unassembled WGS sequence"/>
</dbReference>
<evidence type="ECO:0000313" key="2">
    <source>
        <dbReference type="Proteomes" id="UP001222325"/>
    </source>
</evidence>
<dbReference type="AlphaFoldDB" id="A0AAD6XSG3"/>
<sequence length="115" mass="13327">MSHKPLFRWSNRTFGNKHKAFEKARQLAADYHWNHTEPSGPHEQHFTEYMHWLGIVAMFKPDGWCWMDTPPDTSSGNINEKCAAELSQNFLFHHLKDIAPFITKTLRSSTVGQTA</sequence>
<dbReference type="EMBL" id="JARJCN010000019">
    <property type="protein sequence ID" value="KAJ7092054.1"/>
    <property type="molecule type" value="Genomic_DNA"/>
</dbReference>
<proteinExistence type="predicted"/>
<evidence type="ECO:0000313" key="1">
    <source>
        <dbReference type="EMBL" id="KAJ7092054.1"/>
    </source>
</evidence>
<reference evidence="1" key="1">
    <citation type="submission" date="2023-03" db="EMBL/GenBank/DDBJ databases">
        <title>Massive genome expansion in bonnet fungi (Mycena s.s.) driven by repeated elements and novel gene families across ecological guilds.</title>
        <authorList>
            <consortium name="Lawrence Berkeley National Laboratory"/>
            <person name="Harder C.B."/>
            <person name="Miyauchi S."/>
            <person name="Viragh M."/>
            <person name="Kuo A."/>
            <person name="Thoen E."/>
            <person name="Andreopoulos B."/>
            <person name="Lu D."/>
            <person name="Skrede I."/>
            <person name="Drula E."/>
            <person name="Henrissat B."/>
            <person name="Morin E."/>
            <person name="Kohler A."/>
            <person name="Barry K."/>
            <person name="LaButti K."/>
            <person name="Morin E."/>
            <person name="Salamov A."/>
            <person name="Lipzen A."/>
            <person name="Mereny Z."/>
            <person name="Hegedus B."/>
            <person name="Baldrian P."/>
            <person name="Stursova M."/>
            <person name="Weitz H."/>
            <person name="Taylor A."/>
            <person name="Grigoriev I.V."/>
            <person name="Nagy L.G."/>
            <person name="Martin F."/>
            <person name="Kauserud H."/>
        </authorList>
    </citation>
    <scope>NUCLEOTIDE SEQUENCE</scope>
    <source>
        <strain evidence="1">CBHHK173m</strain>
    </source>
</reference>
<accession>A0AAD6XSG3</accession>
<organism evidence="1 2">
    <name type="scientific">Mycena belliarum</name>
    <dbReference type="NCBI Taxonomy" id="1033014"/>
    <lineage>
        <taxon>Eukaryota</taxon>
        <taxon>Fungi</taxon>
        <taxon>Dikarya</taxon>
        <taxon>Basidiomycota</taxon>
        <taxon>Agaricomycotina</taxon>
        <taxon>Agaricomycetes</taxon>
        <taxon>Agaricomycetidae</taxon>
        <taxon>Agaricales</taxon>
        <taxon>Marasmiineae</taxon>
        <taxon>Mycenaceae</taxon>
        <taxon>Mycena</taxon>
    </lineage>
</organism>
<protein>
    <submittedName>
        <fullName evidence="1">Uncharacterized protein</fullName>
    </submittedName>
</protein>